<dbReference type="InterPro" id="IPR014891">
    <property type="entry name" value="DWNN_domain"/>
</dbReference>
<dbReference type="PROSITE" id="PS51282">
    <property type="entry name" value="DWNN"/>
    <property type="match status" value="1"/>
</dbReference>
<dbReference type="OMA" id="YQDFGAE"/>
<evidence type="ECO:0000259" key="7">
    <source>
        <dbReference type="PROSITE" id="PS51282"/>
    </source>
</evidence>
<dbReference type="STRING" id="29655.A0A0K9PRW5"/>
<evidence type="ECO:0000313" key="9">
    <source>
        <dbReference type="Proteomes" id="UP000036987"/>
    </source>
</evidence>
<accession>A0A0K9PRW5</accession>
<dbReference type="CDD" id="cd16620">
    <property type="entry name" value="vRING-HC-C4C4_RBBP6"/>
    <property type="match status" value="1"/>
</dbReference>
<dbReference type="InterPro" id="IPR025829">
    <property type="entry name" value="Zn_knuckle_CX2CX3GHX4C"/>
</dbReference>
<dbReference type="Pfam" id="PF13696">
    <property type="entry name" value="zf-CCHC_2"/>
    <property type="match status" value="1"/>
</dbReference>
<dbReference type="InterPro" id="IPR033489">
    <property type="entry name" value="RBBP6"/>
</dbReference>
<dbReference type="OrthoDB" id="106784at2759"/>
<dbReference type="Pfam" id="PF08783">
    <property type="entry name" value="DWNN"/>
    <property type="match status" value="1"/>
</dbReference>
<dbReference type="SMART" id="SM01180">
    <property type="entry name" value="DWNN"/>
    <property type="match status" value="1"/>
</dbReference>
<feature type="compositionally biased region" description="Basic and acidic residues" evidence="6">
    <location>
        <begin position="798"/>
        <end position="810"/>
    </location>
</feature>
<feature type="region of interest" description="Disordered" evidence="6">
    <location>
        <begin position="598"/>
        <end position="858"/>
    </location>
</feature>
<dbReference type="Gene3D" id="4.10.60.10">
    <property type="entry name" value="Zinc finger, CCHC-type"/>
    <property type="match status" value="1"/>
</dbReference>
<dbReference type="GO" id="GO:0061630">
    <property type="term" value="F:ubiquitin protein ligase activity"/>
    <property type="evidence" value="ECO:0000318"/>
    <property type="project" value="GO_Central"/>
</dbReference>
<keyword evidence="9" id="KW-1185">Reference proteome</keyword>
<dbReference type="AlphaFoldDB" id="A0A0K9PRW5"/>
<feature type="compositionally biased region" description="Basic and acidic residues" evidence="6">
    <location>
        <begin position="762"/>
        <end position="782"/>
    </location>
</feature>
<evidence type="ECO:0000256" key="3">
    <source>
        <dbReference type="ARBA" id="ARBA00022771"/>
    </source>
</evidence>
<evidence type="ECO:0000256" key="6">
    <source>
        <dbReference type="SAM" id="MobiDB-lite"/>
    </source>
</evidence>
<keyword evidence="4" id="KW-0862">Zinc</keyword>
<dbReference type="Gene3D" id="3.30.40.10">
    <property type="entry name" value="Zinc/RING finger domain, C3HC4 (zinc finger)"/>
    <property type="match status" value="1"/>
</dbReference>
<dbReference type="GO" id="GO:0016567">
    <property type="term" value="P:protein ubiquitination"/>
    <property type="evidence" value="ECO:0000318"/>
    <property type="project" value="GO_Central"/>
</dbReference>
<gene>
    <name evidence="8" type="ORF">ZOSMA_177G00120</name>
</gene>
<protein>
    <submittedName>
        <fullName evidence="8">Putative Retinoblastoma-binding protein</fullName>
    </submittedName>
</protein>
<evidence type="ECO:0000256" key="1">
    <source>
        <dbReference type="ARBA" id="ARBA00004123"/>
    </source>
</evidence>
<sequence length="858" mass="95431">MSVYYKFKSARDFDSILIDGHFISVASLKERIFESKHLGRGTDFDLMVSNAQSNEEYVEENTLIPKNSSVLIRRVPGRPRKPIVTQQEEAKPIENKVDEMSQKSNNMLIGDSSAIKLPDDSDWDEFGNDLYAIPEVLPAQPSNSVANVLPPTSNIDEENNFKALIDTSSLDWQRQGFENYGSGRGFGRGMGGRGMIGGHGFGRGCGLERKTPPQGYICHRCKVPGHLIQHCPTNGDPSYDVRRVKPPTGIPKSMLMTTPDGSYALPSGAVAVLKPNEAAFEKEIEGMPSTRPVTDFPPELHCPLCKEVMKDAVLTSKCCFSSYCDKCIRDHIISKSMCVCGFTNIFADDLLPNKTLRETIRRIMESSTTSSAENAGSFVHVQDMESARPLLPKDSSPSLSATKEETANAVPKFASLVPHSIMEVDVIHDNKGKEAMVISMTQDNNVNHVDAKPTSESANIKMATSQESIPIPKENLEKMLLAEQGKKKKKKKTKPPGMVSSEMMWRGYQDSGLETFGPNGMPMQPSPYNPFMGNMNNMNNMNMAGMPWVIDGGYMTHFPAGPMPSIPYHHGPYDVPYGGMMPPDPFANQGFMMPPPSMPIPPPPPHRDLVGYKKNSAPPMMGREDVGVRNVDIRKRETNRNNESYRDRLRDREYSRDNGSNSEKPSLKPNPKISLPPQTEMDQPGRGKSPVRSSYDRDGRDRRASPAPLPISNSRSRSKPKPVDVDESSTGGDDRKYKPSVFSRISFPDHGKKSDGGNQQKSDSEPQKETGSHRRSERERRTSSSGGYGGGEHLRRKSSYDHDSSEEEYHFKRRPPSSSTSSRYDGGMTGERENGNKRSSRQSRERENDRPIKRRSGN</sequence>
<evidence type="ECO:0000256" key="5">
    <source>
        <dbReference type="ARBA" id="ARBA00023242"/>
    </source>
</evidence>
<dbReference type="Proteomes" id="UP000036987">
    <property type="component" value="Unassembled WGS sequence"/>
</dbReference>
<dbReference type="PANTHER" id="PTHR15439:SF0">
    <property type="entry name" value="CELL DIVISION CYCLE AND APOPTOSIS REGULATOR PROTEIN 1-RELATED"/>
    <property type="match status" value="1"/>
</dbReference>
<evidence type="ECO:0000256" key="2">
    <source>
        <dbReference type="ARBA" id="ARBA00022723"/>
    </source>
</evidence>
<dbReference type="GO" id="GO:0006511">
    <property type="term" value="P:ubiquitin-dependent protein catabolic process"/>
    <property type="evidence" value="ECO:0000318"/>
    <property type="project" value="GO_Central"/>
</dbReference>
<proteinExistence type="predicted"/>
<dbReference type="Gene3D" id="3.10.20.90">
    <property type="entry name" value="Phosphatidylinositol 3-kinase Catalytic Subunit, Chain A, domain 1"/>
    <property type="match status" value="1"/>
</dbReference>
<evidence type="ECO:0000256" key="4">
    <source>
        <dbReference type="ARBA" id="ARBA00022833"/>
    </source>
</evidence>
<dbReference type="GO" id="GO:0005634">
    <property type="term" value="C:nucleus"/>
    <property type="evidence" value="ECO:0000318"/>
    <property type="project" value="GO_Central"/>
</dbReference>
<comment type="caution">
    <text evidence="8">The sequence shown here is derived from an EMBL/GenBank/DDBJ whole genome shotgun (WGS) entry which is preliminary data.</text>
</comment>
<evidence type="ECO:0000313" key="8">
    <source>
        <dbReference type="EMBL" id="KMZ71684.1"/>
    </source>
</evidence>
<comment type="subcellular location">
    <subcellularLocation>
        <location evidence="1">Nucleus</location>
    </subcellularLocation>
</comment>
<dbReference type="GO" id="GO:0008270">
    <property type="term" value="F:zinc ion binding"/>
    <property type="evidence" value="ECO:0007669"/>
    <property type="project" value="UniProtKB-KW"/>
</dbReference>
<dbReference type="PANTHER" id="PTHR15439">
    <property type="entry name" value="RETINOBLASTOMA-BINDING PROTEIN 6"/>
    <property type="match status" value="1"/>
</dbReference>
<keyword evidence="2" id="KW-0479">Metal-binding</keyword>
<organism evidence="8 9">
    <name type="scientific">Zostera marina</name>
    <name type="common">Eelgrass</name>
    <dbReference type="NCBI Taxonomy" id="29655"/>
    <lineage>
        <taxon>Eukaryota</taxon>
        <taxon>Viridiplantae</taxon>
        <taxon>Streptophyta</taxon>
        <taxon>Embryophyta</taxon>
        <taxon>Tracheophyta</taxon>
        <taxon>Spermatophyta</taxon>
        <taxon>Magnoliopsida</taxon>
        <taxon>Liliopsida</taxon>
        <taxon>Zosteraceae</taxon>
        <taxon>Zostera</taxon>
    </lineage>
</organism>
<dbReference type="SUPFAM" id="SSF57850">
    <property type="entry name" value="RING/U-box"/>
    <property type="match status" value="1"/>
</dbReference>
<feature type="compositionally biased region" description="Basic and acidic residues" evidence="6">
    <location>
        <begin position="622"/>
        <end position="656"/>
    </location>
</feature>
<name>A0A0K9PRW5_ZOSMR</name>
<dbReference type="GO" id="GO:0006397">
    <property type="term" value="P:mRNA processing"/>
    <property type="evidence" value="ECO:0007669"/>
    <property type="project" value="InterPro"/>
</dbReference>
<dbReference type="InterPro" id="IPR013083">
    <property type="entry name" value="Znf_RING/FYVE/PHD"/>
</dbReference>
<feature type="compositionally biased region" description="Basic and acidic residues" evidence="6">
    <location>
        <begin position="830"/>
        <end position="851"/>
    </location>
</feature>
<keyword evidence="3" id="KW-0863">Zinc-finger</keyword>
<keyword evidence="5" id="KW-0539">Nucleus</keyword>
<feature type="domain" description="DWNN" evidence="7">
    <location>
        <begin position="3"/>
        <end position="76"/>
    </location>
</feature>
<dbReference type="EMBL" id="LFYR01000664">
    <property type="protein sequence ID" value="KMZ71684.1"/>
    <property type="molecule type" value="Genomic_DNA"/>
</dbReference>
<reference evidence="9" key="1">
    <citation type="journal article" date="2016" name="Nature">
        <title>The genome of the seagrass Zostera marina reveals angiosperm adaptation to the sea.</title>
        <authorList>
            <person name="Olsen J.L."/>
            <person name="Rouze P."/>
            <person name="Verhelst B."/>
            <person name="Lin Y.-C."/>
            <person name="Bayer T."/>
            <person name="Collen J."/>
            <person name="Dattolo E."/>
            <person name="De Paoli E."/>
            <person name="Dittami S."/>
            <person name="Maumus F."/>
            <person name="Michel G."/>
            <person name="Kersting A."/>
            <person name="Lauritano C."/>
            <person name="Lohaus R."/>
            <person name="Toepel M."/>
            <person name="Tonon T."/>
            <person name="Vanneste K."/>
            <person name="Amirebrahimi M."/>
            <person name="Brakel J."/>
            <person name="Bostroem C."/>
            <person name="Chovatia M."/>
            <person name="Grimwood J."/>
            <person name="Jenkins J.W."/>
            <person name="Jueterbock A."/>
            <person name="Mraz A."/>
            <person name="Stam W.T."/>
            <person name="Tice H."/>
            <person name="Bornberg-Bauer E."/>
            <person name="Green P.J."/>
            <person name="Pearson G.A."/>
            <person name="Procaccini G."/>
            <person name="Duarte C.M."/>
            <person name="Schmutz J."/>
            <person name="Reusch T.B.H."/>
            <person name="Van de Peer Y."/>
        </authorList>
    </citation>
    <scope>NUCLEOTIDE SEQUENCE [LARGE SCALE GENOMIC DNA]</scope>
    <source>
        <strain evidence="9">cv. Finnish</strain>
    </source>
</reference>
<feature type="compositionally biased region" description="Basic and acidic residues" evidence="6">
    <location>
        <begin position="694"/>
        <end position="704"/>
    </location>
</feature>